<dbReference type="PANTHER" id="PTHR13271">
    <property type="entry name" value="UNCHARACTERIZED PUTATIVE METHYLTRANSFERASE"/>
    <property type="match status" value="1"/>
</dbReference>
<comment type="caution">
    <text evidence="1">The sequence shown here is derived from an EMBL/GenBank/DDBJ whole genome shotgun (WGS) entry which is preliminary data.</text>
</comment>
<dbReference type="Proteomes" id="UP001629113">
    <property type="component" value="Unassembled WGS sequence"/>
</dbReference>
<dbReference type="SUPFAM" id="SSF82199">
    <property type="entry name" value="SET domain"/>
    <property type="match status" value="1"/>
</dbReference>
<dbReference type="Gene3D" id="3.90.1410.10">
    <property type="entry name" value="set domain protein methyltransferase, domain 1"/>
    <property type="match status" value="1"/>
</dbReference>
<reference evidence="1 2" key="1">
    <citation type="submission" date="2024-06" db="EMBL/GenBank/DDBJ databases">
        <title>Complete genome of Phlyctema vagabunda strain 19-DSS-EL-015.</title>
        <authorList>
            <person name="Fiorenzani C."/>
        </authorList>
    </citation>
    <scope>NUCLEOTIDE SEQUENCE [LARGE SCALE GENOMIC DNA]</scope>
    <source>
        <strain evidence="1 2">19-DSS-EL-015</strain>
    </source>
</reference>
<name>A0ABR4PXQ6_9HELO</name>
<keyword evidence="2" id="KW-1185">Reference proteome</keyword>
<protein>
    <submittedName>
        <fullName evidence="1">Set domain protein</fullName>
    </submittedName>
</protein>
<proteinExistence type="predicted"/>
<sequence>MAETSDSSSDVQSLLKWFESHGGQLHPSVGIHWFGQFGGYGFRAGKSIPLSVERPLSTEVVNCPYKVSLSYLNAVDTSSVFSSGASPKFPLQFLDLRDSDPLGAVRIGHFFLMQQFLLGEDSFWYPYIKMLPQPDQPQRLGTAVVWPEEDLEFLRGTNAEPAIQLRKELCIKGWQTGIAILKEGFENWQAYTFELYQWAAAVFGTRSFRPSLTLPSSWSETTSAGSDGFSILFPVLDIGNHMPSNTNVKWDPGSEQQCLGFCYEGAISIGDQIFNNYGSKSNSELLIGYGFMLPEDINEDTVNIKVKPTPEARIVRNMQKCQALSIPQQPLEEDMYRIHSTRIVRVDHRPEWLQFYSNGLIDLLAVMLGNDNEIKYMKTHLDLCPESSGEPFRGTLGRVMLHAMFILYEKLKSELARLTATGAGLGKPVNDNQNLGMEYRERQMKVLTNASIPLHTELENRLRYSSLHATSDFEPVGSQVGGELLSLEHAYDWLSSEYPPMFKVVEEIIATDQEEPKPLDWGVLVEEWDHTMWTFWLFTIYNLRSQVGTEDFRKKHQVLGRWMEVMLTRYYSEASLSITPFYGERAEKETIDGMIEQLRPSLTESKVQPSNSTMPERELLSFCSFVAMEECFRVKYPMVRGMSADTKVDQRALFICKVDKI</sequence>
<organism evidence="1 2">
    <name type="scientific">Phlyctema vagabunda</name>
    <dbReference type="NCBI Taxonomy" id="108571"/>
    <lineage>
        <taxon>Eukaryota</taxon>
        <taxon>Fungi</taxon>
        <taxon>Dikarya</taxon>
        <taxon>Ascomycota</taxon>
        <taxon>Pezizomycotina</taxon>
        <taxon>Leotiomycetes</taxon>
        <taxon>Helotiales</taxon>
        <taxon>Dermateaceae</taxon>
        <taxon>Phlyctema</taxon>
    </lineage>
</organism>
<evidence type="ECO:0000313" key="2">
    <source>
        <dbReference type="Proteomes" id="UP001629113"/>
    </source>
</evidence>
<dbReference type="EMBL" id="JBFCZG010000001">
    <property type="protein sequence ID" value="KAL3428158.1"/>
    <property type="molecule type" value="Genomic_DNA"/>
</dbReference>
<accession>A0ABR4PXQ6</accession>
<gene>
    <name evidence="1" type="ORF">PVAG01_01667</name>
</gene>
<evidence type="ECO:0000313" key="1">
    <source>
        <dbReference type="EMBL" id="KAL3428158.1"/>
    </source>
</evidence>
<dbReference type="InterPro" id="IPR050600">
    <property type="entry name" value="SETD3_SETD6_MTase"/>
</dbReference>
<dbReference type="InterPro" id="IPR046341">
    <property type="entry name" value="SET_dom_sf"/>
</dbReference>
<dbReference type="PANTHER" id="PTHR13271:SF146">
    <property type="entry name" value="SET DOMAIN-CONTAINING PROTEIN"/>
    <property type="match status" value="1"/>
</dbReference>